<protein>
    <submittedName>
        <fullName evidence="2">Helix-turn-helix domain-containing protein</fullName>
    </submittedName>
</protein>
<dbReference type="PROSITE" id="PS50943">
    <property type="entry name" value="HTH_CROC1"/>
    <property type="match status" value="1"/>
</dbReference>
<name>A0AAU7WZ85_9PSED</name>
<reference evidence="2" key="1">
    <citation type="submission" date="2024-06" db="EMBL/GenBank/DDBJ databases">
        <authorList>
            <person name="Wu L."/>
        </authorList>
    </citation>
    <scope>NUCLEOTIDE SEQUENCE</scope>
    <source>
        <strain evidence="2">W17</strain>
    </source>
</reference>
<organism evidence="2">
    <name type="scientific">Pseudomonas sp. W17</name>
    <dbReference type="NCBI Taxonomy" id="3144407"/>
    <lineage>
        <taxon>Bacteria</taxon>
        <taxon>Pseudomonadati</taxon>
        <taxon>Pseudomonadota</taxon>
        <taxon>Gammaproteobacteria</taxon>
        <taxon>Pseudomonadales</taxon>
        <taxon>Pseudomonadaceae</taxon>
        <taxon>Pseudomonas</taxon>
    </lineage>
</organism>
<evidence type="ECO:0000259" key="1">
    <source>
        <dbReference type="PROSITE" id="PS50943"/>
    </source>
</evidence>
<dbReference type="SUPFAM" id="SSF47413">
    <property type="entry name" value="lambda repressor-like DNA-binding domains"/>
    <property type="match status" value="1"/>
</dbReference>
<dbReference type="InterPro" id="IPR001387">
    <property type="entry name" value="Cro/C1-type_HTH"/>
</dbReference>
<gene>
    <name evidence="2" type="ORF">ABCR88_07750</name>
</gene>
<feature type="domain" description="HTH cro/C1-type" evidence="1">
    <location>
        <begin position="13"/>
        <end position="35"/>
    </location>
</feature>
<dbReference type="AlphaFoldDB" id="A0AAU7WZ85"/>
<dbReference type="Pfam" id="PF01381">
    <property type="entry name" value="HTH_3"/>
    <property type="match status" value="1"/>
</dbReference>
<accession>A0AAU7WZ85</accession>
<dbReference type="RefSeq" id="WP_350404337.1">
    <property type="nucleotide sequence ID" value="NZ_CP158490.1"/>
</dbReference>
<dbReference type="Gene3D" id="1.10.260.40">
    <property type="entry name" value="lambda repressor-like DNA-binding domains"/>
    <property type="match status" value="1"/>
</dbReference>
<sequence length="69" mass="7466">MTIEYGVPLREFAKGKSQVEVAELLGVTQGAISQMMLSARDVRVVSGSDGKPEGFEIRRIGSRRKSLAA</sequence>
<proteinExistence type="predicted"/>
<dbReference type="GO" id="GO:0003677">
    <property type="term" value="F:DNA binding"/>
    <property type="evidence" value="ECO:0007669"/>
    <property type="project" value="InterPro"/>
</dbReference>
<dbReference type="InterPro" id="IPR010982">
    <property type="entry name" value="Lambda_DNA-bd_dom_sf"/>
</dbReference>
<evidence type="ECO:0000313" key="2">
    <source>
        <dbReference type="EMBL" id="XBY25716.1"/>
    </source>
</evidence>
<dbReference type="EMBL" id="CP158490">
    <property type="protein sequence ID" value="XBY25716.1"/>
    <property type="molecule type" value="Genomic_DNA"/>
</dbReference>